<evidence type="ECO:0000313" key="16">
    <source>
        <dbReference type="EMBL" id="MBB4642907.1"/>
    </source>
</evidence>
<dbReference type="EMBL" id="JACHOV010000019">
    <property type="protein sequence ID" value="MBB4642907.1"/>
    <property type="molecule type" value="Genomic_DNA"/>
</dbReference>
<dbReference type="InterPro" id="IPR036942">
    <property type="entry name" value="Beta-barrel_TonB_sf"/>
</dbReference>
<feature type="domain" description="TonB-dependent receptor-like beta-barrel" evidence="14">
    <location>
        <begin position="251"/>
        <end position="703"/>
    </location>
</feature>
<accession>A0A840HZ90</accession>
<evidence type="ECO:0000256" key="7">
    <source>
        <dbReference type="ARBA" id="ARBA00023065"/>
    </source>
</evidence>
<keyword evidence="2 11" id="KW-0813">Transport</keyword>
<dbReference type="Pfam" id="PF00593">
    <property type="entry name" value="TonB_dep_Rec_b-barrel"/>
    <property type="match status" value="1"/>
</dbReference>
<evidence type="ECO:0000256" key="5">
    <source>
        <dbReference type="ARBA" id="ARBA00022692"/>
    </source>
</evidence>
<keyword evidence="17" id="KW-1185">Reference proteome</keyword>
<evidence type="ECO:0000256" key="8">
    <source>
        <dbReference type="ARBA" id="ARBA00023077"/>
    </source>
</evidence>
<dbReference type="InterPro" id="IPR039426">
    <property type="entry name" value="TonB-dep_rcpt-like"/>
</dbReference>
<keyword evidence="7" id="KW-0406">Ion transport</keyword>
<keyword evidence="5 11" id="KW-0812">Transmembrane</keyword>
<keyword evidence="8 12" id="KW-0798">TonB box</keyword>
<keyword evidence="13" id="KW-0732">Signal</keyword>
<evidence type="ECO:0000256" key="2">
    <source>
        <dbReference type="ARBA" id="ARBA00022448"/>
    </source>
</evidence>
<keyword evidence="16" id="KW-0675">Receptor</keyword>
<evidence type="ECO:0000256" key="12">
    <source>
        <dbReference type="RuleBase" id="RU003357"/>
    </source>
</evidence>
<dbReference type="Pfam" id="PF07715">
    <property type="entry name" value="Plug"/>
    <property type="match status" value="1"/>
</dbReference>
<evidence type="ECO:0000256" key="9">
    <source>
        <dbReference type="ARBA" id="ARBA00023136"/>
    </source>
</evidence>
<dbReference type="Gene3D" id="2.40.170.20">
    <property type="entry name" value="TonB-dependent receptor, beta-barrel domain"/>
    <property type="match status" value="1"/>
</dbReference>
<evidence type="ECO:0000256" key="1">
    <source>
        <dbReference type="ARBA" id="ARBA00004571"/>
    </source>
</evidence>
<keyword evidence="10 11" id="KW-0998">Cell outer membrane</keyword>
<dbReference type="AlphaFoldDB" id="A0A840HZ90"/>
<comment type="subcellular location">
    <subcellularLocation>
        <location evidence="1 11">Cell outer membrane</location>
        <topology evidence="1 11">Multi-pass membrane protein</topology>
    </subcellularLocation>
</comment>
<reference evidence="16 17" key="1">
    <citation type="submission" date="2020-08" db="EMBL/GenBank/DDBJ databases">
        <title>Genomic Encyclopedia of Type Strains, Phase IV (KMG-IV): sequencing the most valuable type-strain genomes for metagenomic binning, comparative biology and taxonomic classification.</title>
        <authorList>
            <person name="Goeker M."/>
        </authorList>
    </citation>
    <scope>NUCLEOTIDE SEQUENCE [LARGE SCALE GENOMIC DNA]</scope>
    <source>
        <strain evidence="16 17">DSM 7465</strain>
    </source>
</reference>
<dbReference type="PROSITE" id="PS52016">
    <property type="entry name" value="TONB_DEPENDENT_REC_3"/>
    <property type="match status" value="1"/>
</dbReference>
<dbReference type="PANTHER" id="PTHR32552">
    <property type="entry name" value="FERRICHROME IRON RECEPTOR-RELATED"/>
    <property type="match status" value="1"/>
</dbReference>
<dbReference type="SUPFAM" id="SSF56935">
    <property type="entry name" value="Porins"/>
    <property type="match status" value="1"/>
</dbReference>
<evidence type="ECO:0000256" key="4">
    <source>
        <dbReference type="ARBA" id="ARBA00022496"/>
    </source>
</evidence>
<evidence type="ECO:0000256" key="6">
    <source>
        <dbReference type="ARBA" id="ARBA00023004"/>
    </source>
</evidence>
<dbReference type="GO" id="GO:0009279">
    <property type="term" value="C:cell outer membrane"/>
    <property type="evidence" value="ECO:0007669"/>
    <property type="project" value="UniProtKB-SubCell"/>
</dbReference>
<feature type="domain" description="TonB-dependent receptor plug" evidence="15">
    <location>
        <begin position="56"/>
        <end position="164"/>
    </location>
</feature>
<keyword evidence="9 11" id="KW-0472">Membrane</keyword>
<proteinExistence type="inferred from homology"/>
<feature type="chain" id="PRO_5032752914" evidence="13">
    <location>
        <begin position="22"/>
        <end position="738"/>
    </location>
</feature>
<dbReference type="PANTHER" id="PTHR32552:SF81">
    <property type="entry name" value="TONB-DEPENDENT OUTER MEMBRANE RECEPTOR"/>
    <property type="match status" value="1"/>
</dbReference>
<dbReference type="CDD" id="cd01347">
    <property type="entry name" value="ligand_gated_channel"/>
    <property type="match status" value="1"/>
</dbReference>
<sequence length="738" mass="79348">MRKLGPVAIALGGLLASASYAQTPAGAPPATSAPEDAASNGAVEIIVTAQRRSENLQDTPLAVTAVTAETAQNLGLAKAADIAAITPGANFTVSAGFFSPNIRGLGVAFTAAGLESPVAIYEDGAYLTNTITANEFLDNFDIGSIQVLRGPQGTLYGRNASGGVIIINSADPTDKFEGRVRGEIGNLDHQQLNAMINVPLGQDLALRATGGYKHNGGFIHNVFTGEDNGWEKNYNIRAKLRWTPGTADIILGGEYYDLRNTLTRTGTVGRYDESCLGCVLAPPGTIDPTIGFYEQQNESYAPPVHTKFYGATLKMSFDLDSFQLSSTTTYRRQKTVHNSGDSDNTPLPLFEYVGADVGGKTFSQDLQVTSTLGGRFEYLFGVSYLYDKRHFRAAFLSGSVRDDSTTNGFLNVGSTNSYAAFLEGYYKVTDELKVTVGGRYTYDERGMTGAAFGVPWGVDLSTAQRAFTPRLVLAWDNGPTNLYYSYTRGFKAGGYPDSQLSPPAVVQPEKIASHEIGIKQSMLDNRLRLNAAAFYFKNKGLQAQTIRDVTQGGSTTSNADLENYGVEVEAQIIPMDGLNFGLTGAWQHPRYKPFDGVIGLACFVPGTPGMVPCDPLVTNLTGTAPPQAPTWSGSFSANYEFDVGAWSASLSGLATYRSSINYQPGAGGNLMYDRAGELFLANASGYVSPPGENLRVGFYVNNLFDKKYVTRRQTLVPFGTSYNAGLPRTYGLRVEYSF</sequence>
<feature type="signal peptide" evidence="13">
    <location>
        <begin position="1"/>
        <end position="21"/>
    </location>
</feature>
<keyword evidence="6" id="KW-0408">Iron</keyword>
<dbReference type="InterPro" id="IPR012910">
    <property type="entry name" value="Plug_dom"/>
</dbReference>
<dbReference type="Proteomes" id="UP000575068">
    <property type="component" value="Unassembled WGS sequence"/>
</dbReference>
<evidence type="ECO:0000259" key="14">
    <source>
        <dbReference type="Pfam" id="PF00593"/>
    </source>
</evidence>
<protein>
    <submittedName>
        <fullName evidence="16">Iron complex outermembrane receptor protein</fullName>
    </submittedName>
</protein>
<comment type="caution">
    <text evidence="16">The sequence shown here is derived from an EMBL/GenBank/DDBJ whole genome shotgun (WGS) entry which is preliminary data.</text>
</comment>
<evidence type="ECO:0000256" key="3">
    <source>
        <dbReference type="ARBA" id="ARBA00022452"/>
    </source>
</evidence>
<dbReference type="InterPro" id="IPR000531">
    <property type="entry name" value="Beta-barrel_TonB"/>
</dbReference>
<dbReference type="GO" id="GO:0006826">
    <property type="term" value="P:iron ion transport"/>
    <property type="evidence" value="ECO:0007669"/>
    <property type="project" value="UniProtKB-KW"/>
</dbReference>
<evidence type="ECO:0000313" key="17">
    <source>
        <dbReference type="Proteomes" id="UP000575068"/>
    </source>
</evidence>
<dbReference type="RefSeq" id="WP_184477388.1">
    <property type="nucleotide sequence ID" value="NZ_JACHOV010000019.1"/>
</dbReference>
<evidence type="ECO:0000256" key="11">
    <source>
        <dbReference type="PROSITE-ProRule" id="PRU01360"/>
    </source>
</evidence>
<evidence type="ECO:0000256" key="10">
    <source>
        <dbReference type="ARBA" id="ARBA00023237"/>
    </source>
</evidence>
<comment type="similarity">
    <text evidence="11 12">Belongs to the TonB-dependent receptor family.</text>
</comment>
<gene>
    <name evidence="16" type="ORF">HNQ99_003244</name>
</gene>
<organism evidence="16 17">
    <name type="scientific">Rhizorhapis suberifaciens</name>
    <name type="common">corky root of lettuce</name>
    <dbReference type="NCBI Taxonomy" id="13656"/>
    <lineage>
        <taxon>Bacteria</taxon>
        <taxon>Pseudomonadati</taxon>
        <taxon>Pseudomonadota</taxon>
        <taxon>Alphaproteobacteria</taxon>
        <taxon>Sphingomonadales</taxon>
        <taxon>Sphingomonadaceae</taxon>
        <taxon>Rhizorhapis</taxon>
    </lineage>
</organism>
<name>A0A840HZ90_9SPHN</name>
<evidence type="ECO:0000259" key="15">
    <source>
        <dbReference type="Pfam" id="PF07715"/>
    </source>
</evidence>
<keyword evidence="3 11" id="KW-1134">Transmembrane beta strand</keyword>
<evidence type="ECO:0000256" key="13">
    <source>
        <dbReference type="SAM" id="SignalP"/>
    </source>
</evidence>
<keyword evidence="4" id="KW-0410">Iron transport</keyword>